<accession>A0A1A8XUT3</accession>
<feature type="signal peptide" evidence="1">
    <location>
        <begin position="1"/>
        <end position="29"/>
    </location>
</feature>
<dbReference type="EMBL" id="FLQX01000125">
    <property type="protein sequence ID" value="SBT07708.1"/>
    <property type="molecule type" value="Genomic_DNA"/>
</dbReference>
<evidence type="ECO:0000313" key="2">
    <source>
        <dbReference type="EMBL" id="SBT07708.1"/>
    </source>
</evidence>
<dbReference type="Proteomes" id="UP000199169">
    <property type="component" value="Unassembled WGS sequence"/>
</dbReference>
<dbReference type="STRING" id="1860102.ACCAA_480052"/>
<keyword evidence="3" id="KW-1185">Reference proteome</keyword>
<keyword evidence="1" id="KW-0732">Signal</keyword>
<feature type="chain" id="PRO_5008381816" evidence="1">
    <location>
        <begin position="30"/>
        <end position="129"/>
    </location>
</feature>
<evidence type="ECO:0000256" key="1">
    <source>
        <dbReference type="SAM" id="SignalP"/>
    </source>
</evidence>
<name>A0A1A8XUT3_9PROT</name>
<dbReference type="RefSeq" id="WP_186407837.1">
    <property type="nucleotide sequence ID" value="NZ_FLQX01000125.1"/>
</dbReference>
<reference evidence="2 3" key="1">
    <citation type="submission" date="2016-06" db="EMBL/GenBank/DDBJ databases">
        <authorList>
            <person name="Kjaerup R.B."/>
            <person name="Dalgaard T.S."/>
            <person name="Juul-Madsen H.R."/>
        </authorList>
    </citation>
    <scope>NUCLEOTIDE SEQUENCE [LARGE SCALE GENOMIC DNA]</scope>
    <source>
        <strain evidence="2">3</strain>
    </source>
</reference>
<sequence length="129" mass="14022">MTGLGVRNLRSAVTAVCAALAMTCSAVGAVEVPLVDGVLWTKSTEEIKRAYLVGLNNVIQVETAYHADNPSPDESSFAPRVARGMKGQTLTSVLEALDKWYAAHPDQLRRPVIETIWFEMVLPALPKTK</sequence>
<organism evidence="2 3">
    <name type="scientific">Candidatus Accumulibacter aalborgensis</name>
    <dbReference type="NCBI Taxonomy" id="1860102"/>
    <lineage>
        <taxon>Bacteria</taxon>
        <taxon>Pseudomonadati</taxon>
        <taxon>Pseudomonadota</taxon>
        <taxon>Betaproteobacteria</taxon>
        <taxon>Candidatus Accumulibacter</taxon>
    </lineage>
</organism>
<proteinExistence type="predicted"/>
<evidence type="ECO:0000313" key="3">
    <source>
        <dbReference type="Proteomes" id="UP000199169"/>
    </source>
</evidence>
<dbReference type="AlphaFoldDB" id="A0A1A8XUT3"/>
<protein>
    <submittedName>
        <fullName evidence="2">Uncharacterized protein</fullName>
    </submittedName>
</protein>
<gene>
    <name evidence="2" type="ORF">ACCAA_480052</name>
</gene>